<proteinExistence type="predicted"/>
<dbReference type="Proteomes" id="UP000663760">
    <property type="component" value="Chromosome 11"/>
</dbReference>
<reference evidence="2" key="1">
    <citation type="submission" date="2020-02" db="EMBL/GenBank/DDBJ databases">
        <authorList>
            <person name="Scholz U."/>
            <person name="Mascher M."/>
            <person name="Fiebig A."/>
        </authorList>
    </citation>
    <scope>NUCLEOTIDE SEQUENCE</scope>
</reference>
<evidence type="ECO:0000313" key="2">
    <source>
        <dbReference type="EMBL" id="CAA7405602.1"/>
    </source>
</evidence>
<dbReference type="EMBL" id="LR746274">
    <property type="protein sequence ID" value="CAA7405602.1"/>
    <property type="molecule type" value="Genomic_DNA"/>
</dbReference>
<dbReference type="AlphaFoldDB" id="A0A7I8L754"/>
<sequence>MKCFVESAGSSNRHHVCCSEKAWSHGDTHSMPFGNLSMASTSSAFLQFSPLTVSRSSKIPRVKCPSLKFYWGQPSSRSLSVHVSLDEEAPLSAPEESPEELLPDSTQLKELFLDSERRRLITKLSEANQHNRYLKRQLIARDDDLVNIRSELAFLELEIQVLTELAEEIASYGVSSSSRKIKGKYIQSHLVSRLQALQGKIEKQRKDVDAVKFREITLYWIGMAESVQVMGSFDGWSQGEDMSQEFTGAYVKFSASMKLRPGRYEVKFLVDGQWQLSPELPTIGEGELKNNLLIVE</sequence>
<dbReference type="InterPro" id="IPR013783">
    <property type="entry name" value="Ig-like_fold"/>
</dbReference>
<dbReference type="Gene3D" id="2.60.40.10">
    <property type="entry name" value="Immunoglobulins"/>
    <property type="match status" value="1"/>
</dbReference>
<keyword evidence="3" id="KW-1185">Reference proteome</keyword>
<evidence type="ECO:0000313" key="3">
    <source>
        <dbReference type="Proteomes" id="UP000663760"/>
    </source>
</evidence>
<dbReference type="InterPro" id="IPR014756">
    <property type="entry name" value="Ig_E-set"/>
</dbReference>
<dbReference type="InterPro" id="IPR032640">
    <property type="entry name" value="AMPK1_CBM"/>
</dbReference>
<dbReference type="OrthoDB" id="531008at2759"/>
<dbReference type="Pfam" id="PF16561">
    <property type="entry name" value="AMPK1_CBM"/>
    <property type="match status" value="1"/>
</dbReference>
<gene>
    <name evidence="2" type="ORF">SI8410_11016280</name>
</gene>
<dbReference type="GO" id="GO:0009507">
    <property type="term" value="C:chloroplast"/>
    <property type="evidence" value="ECO:0007669"/>
    <property type="project" value="UniProtKB-ARBA"/>
</dbReference>
<dbReference type="SUPFAM" id="SSF81296">
    <property type="entry name" value="E set domains"/>
    <property type="match status" value="1"/>
</dbReference>
<evidence type="ECO:0000259" key="1">
    <source>
        <dbReference type="Pfam" id="PF16561"/>
    </source>
</evidence>
<organism evidence="2 3">
    <name type="scientific">Spirodela intermedia</name>
    <name type="common">Intermediate duckweed</name>
    <dbReference type="NCBI Taxonomy" id="51605"/>
    <lineage>
        <taxon>Eukaryota</taxon>
        <taxon>Viridiplantae</taxon>
        <taxon>Streptophyta</taxon>
        <taxon>Embryophyta</taxon>
        <taxon>Tracheophyta</taxon>
        <taxon>Spermatophyta</taxon>
        <taxon>Magnoliopsida</taxon>
        <taxon>Liliopsida</taxon>
        <taxon>Araceae</taxon>
        <taxon>Lemnoideae</taxon>
        <taxon>Spirodela</taxon>
    </lineage>
</organism>
<feature type="domain" description="AMP-activated protein kinase glycogen-binding" evidence="1">
    <location>
        <begin position="216"/>
        <end position="292"/>
    </location>
</feature>
<dbReference type="CDD" id="cd02859">
    <property type="entry name" value="E_set_AMPKbeta_like_N"/>
    <property type="match status" value="1"/>
</dbReference>
<protein>
    <recommendedName>
        <fullName evidence="1">AMP-activated protein kinase glycogen-binding domain-containing protein</fullName>
    </recommendedName>
</protein>
<dbReference type="PANTHER" id="PTHR47342:SF1">
    <property type="entry name" value="PROTEIN PTST, CHLOROPLASTIC"/>
    <property type="match status" value="1"/>
</dbReference>
<name>A0A7I8L754_SPIIN</name>
<accession>A0A7I8L754</accession>
<dbReference type="PANTHER" id="PTHR47342">
    <property type="entry name" value="PROTEIN PTST, CHLOROPLASTIC"/>
    <property type="match status" value="1"/>
</dbReference>